<feature type="repeat" description="PPR" evidence="2">
    <location>
        <begin position="648"/>
        <end position="682"/>
    </location>
</feature>
<dbReference type="GO" id="GO:0003723">
    <property type="term" value="F:RNA binding"/>
    <property type="evidence" value="ECO:0007669"/>
    <property type="project" value="InterPro"/>
</dbReference>
<dbReference type="Pfam" id="PF13041">
    <property type="entry name" value="PPR_2"/>
    <property type="match status" value="5"/>
</dbReference>
<dbReference type="NCBIfam" id="TIGR00756">
    <property type="entry name" value="PPR"/>
    <property type="match status" value="6"/>
</dbReference>
<dbReference type="PANTHER" id="PTHR47926">
    <property type="entry name" value="PENTATRICOPEPTIDE REPEAT-CONTAINING PROTEIN"/>
    <property type="match status" value="1"/>
</dbReference>
<dbReference type="Gene3D" id="1.25.40.10">
    <property type="entry name" value="Tetratricopeptide repeat domain"/>
    <property type="match status" value="9"/>
</dbReference>
<dbReference type="GO" id="GO:0009451">
    <property type="term" value="P:RNA modification"/>
    <property type="evidence" value="ECO:0007669"/>
    <property type="project" value="InterPro"/>
</dbReference>
<keyword evidence="4" id="KW-1185">Reference proteome</keyword>
<feature type="repeat" description="PPR" evidence="2">
    <location>
        <begin position="532"/>
        <end position="566"/>
    </location>
</feature>
<dbReference type="FunFam" id="1.25.40.10:FF:000285">
    <property type="entry name" value="Pentatricopeptide repeat-containing protein, chloroplastic"/>
    <property type="match status" value="1"/>
</dbReference>
<comment type="caution">
    <text evidence="3">The sequence shown here is derived from an EMBL/GenBank/DDBJ whole genome shotgun (WGS) entry which is preliminary data.</text>
</comment>
<dbReference type="Proteomes" id="UP000825935">
    <property type="component" value="Chromosome 31"/>
</dbReference>
<protein>
    <recommendedName>
        <fullName evidence="5">Pentatricopeptide repeat-containing protein</fullName>
    </recommendedName>
</protein>
<dbReference type="FunFam" id="1.25.40.10:FF:000158">
    <property type="entry name" value="pentatricopeptide repeat-containing protein At2g33680"/>
    <property type="match status" value="1"/>
</dbReference>
<dbReference type="FunFam" id="1.25.40.10:FF:000196">
    <property type="entry name" value="Pentatricopeptide repeat-containing protein At4g14850"/>
    <property type="match status" value="1"/>
</dbReference>
<dbReference type="GO" id="GO:0048731">
    <property type="term" value="P:system development"/>
    <property type="evidence" value="ECO:0007669"/>
    <property type="project" value="UniProtKB-ARBA"/>
</dbReference>
<dbReference type="EMBL" id="CM035436">
    <property type="protein sequence ID" value="KAH7288953.1"/>
    <property type="molecule type" value="Genomic_DNA"/>
</dbReference>
<evidence type="ECO:0000313" key="4">
    <source>
        <dbReference type="Proteomes" id="UP000825935"/>
    </source>
</evidence>
<proteinExistence type="predicted"/>
<evidence type="ECO:0008006" key="5">
    <source>
        <dbReference type="Google" id="ProtNLM"/>
    </source>
</evidence>
<feature type="repeat" description="PPR" evidence="2">
    <location>
        <begin position="966"/>
        <end position="1000"/>
    </location>
</feature>
<organism evidence="3 4">
    <name type="scientific">Ceratopteris richardii</name>
    <name type="common">Triangle waterfern</name>
    <dbReference type="NCBI Taxonomy" id="49495"/>
    <lineage>
        <taxon>Eukaryota</taxon>
        <taxon>Viridiplantae</taxon>
        <taxon>Streptophyta</taxon>
        <taxon>Embryophyta</taxon>
        <taxon>Tracheophyta</taxon>
        <taxon>Polypodiopsida</taxon>
        <taxon>Polypodiidae</taxon>
        <taxon>Polypodiales</taxon>
        <taxon>Pteridineae</taxon>
        <taxon>Pteridaceae</taxon>
        <taxon>Parkerioideae</taxon>
        <taxon>Ceratopteris</taxon>
    </lineage>
</organism>
<feature type="repeat" description="PPR" evidence="2">
    <location>
        <begin position="415"/>
        <end position="449"/>
    </location>
</feature>
<evidence type="ECO:0000313" key="3">
    <source>
        <dbReference type="EMBL" id="KAH7288953.1"/>
    </source>
</evidence>
<dbReference type="OrthoDB" id="1895365at2759"/>
<sequence length="1255" mass="139258">MACCASGWKDASYTTSANSHLFFLNLLRMRRRSLWNPGNHSHTVCLPACQHFAWSLTRQTQVTQLRISKEIIRCHSLLKMPTQEMQMPWIKSGRQEALHDQILALCRWNQLDRALHVLLTSPPSDVPYPDHIYLALLKLCKKEKAIAQAERIYNVLITHPGENLSSVVGNYLVLTFVACGEIEIANDVLRRLTSINASSWEALISAYARCGQGRTALEMYNQMQQAQLGLHVHTFVNLLKVCGSLRNLECGRKLHDDAVKRKYDADVFLASTLVSMYGKCGSLTDAETVFGAMLHCNVVSWNAMLASYVENDSEKTALRLYRQMKEESVTPNHLTFVLALQACGGLAEKDCIEDFPCGSKESIALVDIGRALHADARRRSLALDPFVESTLLSMYKKCGSFVEVESLFSSTLEHNVVSWNVMLAAYVEQGYEDVALQLYKRMHEQGIDPDHQTLMVALLACCNVSERELAKSLGMQSIKVVSHQLCQALHYDACRSGFASDVILGSMFINVYGKCGAVVDAENVFGELFSHDVAAWNAMLSVYAEQAQEEKALKLYRQMCEENVRFDELTLAAVLKACGHFAEKDEAAYCEYSPKSIALEIGTSLHSIAINQGFHLVTVVANTLISMYGKCKCLTYAEAVFDKLVVPDVVSWNAIISASVDQENFESALQLFGEMSKNSVPPDRLTISIALQACGVAAEKEKTTLGGGKSEAMSLEITKTLHFEAVTRGFDANKNLRSTLVSAYGKAGAMFEAEKVFVEACEPENFYYNVMLLAYVDNGFVDKALQLYRVMQAHNIVDKRTMVIVLKGCASCVRAEEASVNDLMKTAIYFEIAQSLHADAWKNGLDSNVFMGCTLISMYGKCGCIERAAHVFEKITRKDTVLWNSMLYAYVDHDKGENALQLFSCMQKEGVNSDHQTLTIALQACCLVAEKEEPTFVDGQLIKVVPLRIGHTLHLEVAQSSVLSSDIVLCNTLVNMYGKCGAIREAEKTFDWLCTRSTTSWNAMFSAYMEYEQCEKAIALFQEIQKISTTVDDITLVYVLQAAGESGNAEVCMQVHFLVTSSFFNSSALLSTTLVHSYGNCGCMQDAEVVFHGLTKPDVVAWSTCVSGFAQEGKPEFSFSFLNKMHLEGTMADDVACSSFLFACSHAGLIDEGIRYFISMNEMFEITPTLKHYANIIDLFARAGDLAKVENLLQGMPVKADWAMWMSVLSACCLHGNLELAQSTFASSTHLQPVNAAGYVLMSNIYQQLDIIEGW</sequence>
<name>A0A8T2R045_CERRI</name>
<gene>
    <name evidence="3" type="ORF">KP509_31G051800</name>
</gene>
<evidence type="ECO:0000256" key="2">
    <source>
        <dbReference type="PROSITE-ProRule" id="PRU00708"/>
    </source>
</evidence>
<dbReference type="InterPro" id="IPR046960">
    <property type="entry name" value="PPR_At4g14850-like_plant"/>
</dbReference>
<dbReference type="EMBL" id="CM035436">
    <property type="protein sequence ID" value="KAH7288956.1"/>
    <property type="molecule type" value="Genomic_DNA"/>
</dbReference>
<evidence type="ECO:0000256" key="1">
    <source>
        <dbReference type="ARBA" id="ARBA00022737"/>
    </source>
</evidence>
<dbReference type="FunFam" id="1.25.40.10:FF:000343">
    <property type="entry name" value="Pentatricopeptide repeat-containing protein At3g58590"/>
    <property type="match status" value="2"/>
</dbReference>
<dbReference type="InterPro" id="IPR011990">
    <property type="entry name" value="TPR-like_helical_dom_sf"/>
</dbReference>
<dbReference type="EMBL" id="CM035436">
    <property type="protein sequence ID" value="KAH7288955.1"/>
    <property type="molecule type" value="Genomic_DNA"/>
</dbReference>
<dbReference type="InterPro" id="IPR002885">
    <property type="entry name" value="PPR_rpt"/>
</dbReference>
<feature type="repeat" description="PPR" evidence="2">
    <location>
        <begin position="879"/>
        <end position="913"/>
    </location>
</feature>
<dbReference type="EMBL" id="CM035436">
    <property type="protein sequence ID" value="KAH7288959.1"/>
    <property type="molecule type" value="Genomic_DNA"/>
</dbReference>
<feature type="repeat" description="PPR" evidence="2">
    <location>
        <begin position="196"/>
        <end position="230"/>
    </location>
</feature>
<feature type="repeat" description="PPR" evidence="2">
    <location>
        <begin position="764"/>
        <end position="798"/>
    </location>
</feature>
<dbReference type="PROSITE" id="PS51375">
    <property type="entry name" value="PPR"/>
    <property type="match status" value="8"/>
</dbReference>
<accession>A0A8T2R045</accession>
<reference evidence="3" key="1">
    <citation type="submission" date="2021-08" db="EMBL/GenBank/DDBJ databases">
        <title>WGS assembly of Ceratopteris richardii.</title>
        <authorList>
            <person name="Marchant D.B."/>
            <person name="Chen G."/>
            <person name="Jenkins J."/>
            <person name="Shu S."/>
            <person name="Leebens-Mack J."/>
            <person name="Grimwood J."/>
            <person name="Schmutz J."/>
            <person name="Soltis P."/>
            <person name="Soltis D."/>
            <person name="Chen Z.-H."/>
        </authorList>
    </citation>
    <scope>NUCLEOTIDE SEQUENCE</scope>
    <source>
        <strain evidence="3">Whitten #5841</strain>
        <tissue evidence="3">Leaf</tissue>
    </source>
</reference>
<dbReference type="AlphaFoldDB" id="A0A8T2R045"/>
<feature type="repeat" description="PPR" evidence="2">
    <location>
        <begin position="297"/>
        <end position="331"/>
    </location>
</feature>
<dbReference type="Pfam" id="PF01535">
    <property type="entry name" value="PPR"/>
    <property type="match status" value="8"/>
</dbReference>
<keyword evidence="1" id="KW-0677">Repeat</keyword>